<organism evidence="1">
    <name type="scientific">Candidatus Berkiella aquae</name>
    <dbReference type="NCBI Taxonomy" id="295108"/>
    <lineage>
        <taxon>Bacteria</taxon>
        <taxon>Pseudomonadati</taxon>
        <taxon>Pseudomonadota</taxon>
        <taxon>Gammaproteobacteria</taxon>
        <taxon>Candidatus Berkiellales</taxon>
        <taxon>Candidatus Berkiellaceae</taxon>
        <taxon>Candidatus Berkiella</taxon>
    </lineage>
</organism>
<reference evidence="1" key="1">
    <citation type="submission" date="2015-09" db="EMBL/GenBank/DDBJ databases">
        <title>Draft Genome Sequences of Two Novel Amoeba-resistant Intranuclear Bacteria, Candidatus Berkiella cookevillensis and Candidatus Berkiella aquae.</title>
        <authorList>
            <person name="Mehari Y.T."/>
            <person name="Arivett B.A."/>
            <person name="Farone A.L."/>
            <person name="Gunderson J.H."/>
            <person name="Farone M.B."/>
        </authorList>
    </citation>
    <scope>NUCLEOTIDE SEQUENCE [LARGE SCALE GENOMIC DNA]</scope>
    <source>
        <strain evidence="1">HT99</strain>
    </source>
</reference>
<accession>A0A0Q9YME2</accession>
<name>A0A0Q9YME2_9GAMM</name>
<proteinExistence type="predicted"/>
<gene>
    <name evidence="1" type="ORF">HT99x_01135</name>
</gene>
<sequence>MQVVVPLVVIPVNHHVHHVVRLRQAIVALAIITRQSLGVMRHHVAHHAANQLAVLKNAGMTVAANVIAEKFATNKANLICKT</sequence>
<dbReference type="EMBL" id="LKAJ01000003">
    <property type="protein sequence ID" value="KRG21941.1"/>
    <property type="molecule type" value="Genomic_DNA"/>
</dbReference>
<evidence type="ECO:0000313" key="1">
    <source>
        <dbReference type="EMBL" id="KRG21941.1"/>
    </source>
</evidence>
<comment type="caution">
    <text evidence="1">The sequence shown here is derived from an EMBL/GenBank/DDBJ whole genome shotgun (WGS) entry which is preliminary data.</text>
</comment>
<dbReference type="AlphaFoldDB" id="A0A0Q9YME2"/>
<dbReference type="STRING" id="295108.HT99x_01135"/>
<protein>
    <submittedName>
        <fullName evidence="1">Uncharacterized protein</fullName>
    </submittedName>
</protein>